<protein>
    <submittedName>
        <fullName evidence="1">Uncharacterized protein</fullName>
    </submittedName>
</protein>
<name>A0AAN7NGY6_MYCAM</name>
<evidence type="ECO:0000313" key="2">
    <source>
        <dbReference type="Proteomes" id="UP001333110"/>
    </source>
</evidence>
<reference evidence="1 2" key="1">
    <citation type="journal article" date="2023" name="J. Hered.">
        <title>Chromosome-level genome of the wood stork (Mycteria americana) provides insight into avian chromosome evolution.</title>
        <authorList>
            <person name="Flamio R. Jr."/>
            <person name="Ramstad K.M."/>
        </authorList>
    </citation>
    <scope>NUCLEOTIDE SEQUENCE [LARGE SCALE GENOMIC DNA]</scope>
    <source>
        <strain evidence="1">JAX WOST 10</strain>
    </source>
</reference>
<evidence type="ECO:0000313" key="1">
    <source>
        <dbReference type="EMBL" id="KAK4824967.1"/>
    </source>
</evidence>
<comment type="caution">
    <text evidence="1">The sequence shown here is derived from an EMBL/GenBank/DDBJ whole genome shotgun (WGS) entry which is preliminary data.</text>
</comment>
<organism evidence="1 2">
    <name type="scientific">Mycteria americana</name>
    <name type="common">Wood stork</name>
    <dbReference type="NCBI Taxonomy" id="33587"/>
    <lineage>
        <taxon>Eukaryota</taxon>
        <taxon>Metazoa</taxon>
        <taxon>Chordata</taxon>
        <taxon>Craniata</taxon>
        <taxon>Vertebrata</taxon>
        <taxon>Euteleostomi</taxon>
        <taxon>Archelosauria</taxon>
        <taxon>Archosauria</taxon>
        <taxon>Dinosauria</taxon>
        <taxon>Saurischia</taxon>
        <taxon>Theropoda</taxon>
        <taxon>Coelurosauria</taxon>
        <taxon>Aves</taxon>
        <taxon>Neognathae</taxon>
        <taxon>Neoaves</taxon>
        <taxon>Aequornithes</taxon>
        <taxon>Ciconiiformes</taxon>
        <taxon>Ciconiidae</taxon>
        <taxon>Mycteria</taxon>
    </lineage>
</organism>
<sequence length="146" mass="16559">MSQRCALAAKAANGILGCIRRSVVSRSRKVILLYSALVRPHLECGVQFWAPQYKRDMDILERVKQRATKTIKGLEHLSYEERPREAGLEKRSLREGISTMFTAELIHGLTEATDDIMHTNLRGRVVMVELGIGCDTLLKEERNISH</sequence>
<gene>
    <name evidence="1" type="ORF">QYF61_021754</name>
</gene>
<dbReference type="AlphaFoldDB" id="A0AAN7NGY6"/>
<accession>A0AAN7NGY6</accession>
<proteinExistence type="predicted"/>
<keyword evidence="2" id="KW-1185">Reference proteome</keyword>
<dbReference type="EMBL" id="JAUNZN010000003">
    <property type="protein sequence ID" value="KAK4824967.1"/>
    <property type="molecule type" value="Genomic_DNA"/>
</dbReference>
<dbReference type="PANTHER" id="PTHR33332">
    <property type="entry name" value="REVERSE TRANSCRIPTASE DOMAIN-CONTAINING PROTEIN"/>
    <property type="match status" value="1"/>
</dbReference>
<dbReference type="Proteomes" id="UP001333110">
    <property type="component" value="Unassembled WGS sequence"/>
</dbReference>